<dbReference type="Pfam" id="PF07654">
    <property type="entry name" value="C1-set"/>
    <property type="match status" value="1"/>
</dbReference>
<evidence type="ECO:0000256" key="2">
    <source>
        <dbReference type="SAM" id="MobiDB-lite"/>
    </source>
</evidence>
<dbReference type="InterPro" id="IPR050208">
    <property type="entry name" value="MHC_class-I_related"/>
</dbReference>
<reference evidence="5" key="1">
    <citation type="submission" date="2023-06" db="EMBL/GenBank/DDBJ databases">
        <title>Male Hemibagrus guttatus genome.</title>
        <authorList>
            <person name="Bian C."/>
        </authorList>
    </citation>
    <scope>NUCLEOTIDE SEQUENCE</scope>
    <source>
        <strain evidence="5">Male_cb2023</strain>
        <tissue evidence="5">Muscle</tissue>
    </source>
</reference>
<dbReference type="InterPro" id="IPR011161">
    <property type="entry name" value="MHC_I-like_Ag-recog"/>
</dbReference>
<organism evidence="5 6">
    <name type="scientific">Hemibagrus guttatus</name>
    <dbReference type="NCBI Taxonomy" id="175788"/>
    <lineage>
        <taxon>Eukaryota</taxon>
        <taxon>Metazoa</taxon>
        <taxon>Chordata</taxon>
        <taxon>Craniata</taxon>
        <taxon>Vertebrata</taxon>
        <taxon>Euteleostomi</taxon>
        <taxon>Actinopterygii</taxon>
        <taxon>Neopterygii</taxon>
        <taxon>Teleostei</taxon>
        <taxon>Ostariophysi</taxon>
        <taxon>Siluriformes</taxon>
        <taxon>Bagridae</taxon>
        <taxon>Hemibagrus</taxon>
    </lineage>
</organism>
<dbReference type="InterPro" id="IPR003597">
    <property type="entry name" value="Ig_C1-set"/>
</dbReference>
<evidence type="ECO:0008006" key="7">
    <source>
        <dbReference type="Google" id="ProtNLM"/>
    </source>
</evidence>
<evidence type="ECO:0000256" key="1">
    <source>
        <dbReference type="ARBA" id="ARBA00023180"/>
    </source>
</evidence>
<name>A0AAE0UHM1_9TELE</name>
<keyword evidence="1" id="KW-0325">Glycoprotein</keyword>
<feature type="compositionally biased region" description="Basic and acidic residues" evidence="2">
    <location>
        <begin position="148"/>
        <end position="158"/>
    </location>
</feature>
<keyword evidence="6" id="KW-1185">Reference proteome</keyword>
<feature type="domain" description="MHC class I-like antigen recognition-like" evidence="3">
    <location>
        <begin position="2"/>
        <end position="88"/>
    </location>
</feature>
<accession>A0AAE0UHM1</accession>
<evidence type="ECO:0000313" key="5">
    <source>
        <dbReference type="EMBL" id="KAK3506386.1"/>
    </source>
</evidence>
<feature type="non-terminal residue" evidence="5">
    <location>
        <position position="1"/>
    </location>
</feature>
<gene>
    <name evidence="5" type="ORF">QTP70_019272</name>
</gene>
<dbReference type="AlphaFoldDB" id="A0AAE0UHM1"/>
<dbReference type="Proteomes" id="UP001274896">
    <property type="component" value="Unassembled WGS sequence"/>
</dbReference>
<dbReference type="PANTHER" id="PTHR16675">
    <property type="entry name" value="MHC CLASS I-RELATED"/>
    <property type="match status" value="1"/>
</dbReference>
<dbReference type="InterPro" id="IPR036179">
    <property type="entry name" value="Ig-like_dom_sf"/>
</dbReference>
<dbReference type="Gene3D" id="2.60.40.10">
    <property type="entry name" value="Immunoglobulins"/>
    <property type="match status" value="1"/>
</dbReference>
<feature type="domain" description="Immunoglobulin C1-set" evidence="4">
    <location>
        <begin position="105"/>
        <end position="148"/>
    </location>
</feature>
<evidence type="ECO:0000259" key="4">
    <source>
        <dbReference type="Pfam" id="PF07654"/>
    </source>
</evidence>
<proteinExistence type="predicted"/>
<dbReference type="SUPFAM" id="SSF48726">
    <property type="entry name" value="Immunoglobulin"/>
    <property type="match status" value="1"/>
</dbReference>
<dbReference type="PANTHER" id="PTHR16675:SF237">
    <property type="entry name" value="MHC CLASS I ANTIGEN TRANSCRIPT VARIANT 1-RELATED"/>
    <property type="match status" value="1"/>
</dbReference>
<comment type="caution">
    <text evidence="5">The sequence shown here is derived from an EMBL/GenBank/DDBJ whole genome shotgun (WGS) entry which is preliminary data.</text>
</comment>
<dbReference type="SUPFAM" id="SSF54452">
    <property type="entry name" value="MHC antigen-recognition domain"/>
    <property type="match status" value="1"/>
</dbReference>
<feature type="region of interest" description="Disordered" evidence="2">
    <location>
        <begin position="135"/>
        <end position="158"/>
    </location>
</feature>
<dbReference type="InterPro" id="IPR011162">
    <property type="entry name" value="MHC_I/II-like_Ag-recog"/>
</dbReference>
<dbReference type="Pfam" id="PF00129">
    <property type="entry name" value="MHC_I"/>
    <property type="match status" value="1"/>
</dbReference>
<evidence type="ECO:0000313" key="6">
    <source>
        <dbReference type="Proteomes" id="UP001274896"/>
    </source>
</evidence>
<dbReference type="GO" id="GO:0009897">
    <property type="term" value="C:external side of plasma membrane"/>
    <property type="evidence" value="ECO:0007669"/>
    <property type="project" value="TreeGrafter"/>
</dbReference>
<evidence type="ECO:0000259" key="3">
    <source>
        <dbReference type="Pfam" id="PF00129"/>
    </source>
</evidence>
<protein>
    <recommendedName>
        <fullName evidence="7">MHC class I antigen</fullName>
    </recommendedName>
</protein>
<dbReference type="GO" id="GO:0005615">
    <property type="term" value="C:extracellular space"/>
    <property type="evidence" value="ECO:0007669"/>
    <property type="project" value="TreeGrafter"/>
</dbReference>
<dbReference type="GO" id="GO:0006955">
    <property type="term" value="P:immune response"/>
    <property type="evidence" value="ECO:0007669"/>
    <property type="project" value="TreeGrafter"/>
</dbReference>
<dbReference type="InterPro" id="IPR037055">
    <property type="entry name" value="MHC_I-like_Ag-recog_sf"/>
</dbReference>
<dbReference type="Gene3D" id="3.30.500.10">
    <property type="entry name" value="MHC class I-like antigen recognition-like"/>
    <property type="match status" value="1"/>
</dbReference>
<dbReference type="InterPro" id="IPR013783">
    <property type="entry name" value="Ig-like_fold"/>
</dbReference>
<sequence length="158" mass="17955">VHTVQYMYGCELDDDNTTRKYAEYGYDEEDFVSLDLESVSWTAAKPQGVITEDKCDATGAQAQVCTNFLEDVCIEQLKVLLSYGRETLERKDPPTASVIQKHSPSPEVMCHATGFFLKPVMISWRKDREDVNEDVELRGDVTQPGWKFPEEKHSESPS</sequence>
<dbReference type="EMBL" id="JAUCMX010000038">
    <property type="protein sequence ID" value="KAK3506386.1"/>
    <property type="molecule type" value="Genomic_DNA"/>
</dbReference>